<protein>
    <submittedName>
        <fullName evidence="1">Phosphoesterase</fullName>
    </submittedName>
</protein>
<proteinExistence type="predicted"/>
<dbReference type="InterPro" id="IPR029052">
    <property type="entry name" value="Metallo-depent_PP-like"/>
</dbReference>
<sequence length="274" mass="30872">MSVIKWAFIGDLQIPYHDKRAVALFFKVMKSWKPNAIDITGDIDDQLEYSSFSDGTTDEFFSRLKKSKQEEGESDDEFRRRLSPLPFVRENALGAREFYTDLRADHKSADIHASLGNHDIRIFKYMDKKAPDYVEELTPNMLWGLDDLGITWRHYDLPPLERFGGIYVHHGATTTTTGLAVKADIENYNISLARGHDHRGGVVYKSYPMTNTTLVGLGTGHLCDPSAYGLRYTINPSWELGFGIGHVLDGVASLQFIPISPDYTCVVDGKVFKG</sequence>
<dbReference type="SUPFAM" id="SSF56300">
    <property type="entry name" value="Metallo-dependent phosphatases"/>
    <property type="match status" value="1"/>
</dbReference>
<organism evidence="1 2">
    <name type="scientific">Streptomyces phage Wakanda</name>
    <dbReference type="NCBI Taxonomy" id="2713267"/>
    <lineage>
        <taxon>Viruses</taxon>
        <taxon>Duplodnaviria</taxon>
        <taxon>Heunggongvirae</taxon>
        <taxon>Uroviricota</taxon>
        <taxon>Caudoviricetes</taxon>
        <taxon>Stanwilliamsviridae</taxon>
        <taxon>Loccivirinae</taxon>
        <taxon>Wakandavirus</taxon>
        <taxon>Wakandavirus wakanda</taxon>
    </lineage>
</organism>
<gene>
    <name evidence="1" type="primary">46</name>
    <name evidence="1" type="ORF">SEA_WAKANDA_46</name>
</gene>
<dbReference type="RefSeq" id="YP_010652129.1">
    <property type="nucleotide sequence ID" value="NC_070785.1"/>
</dbReference>
<dbReference type="Proteomes" id="UP000501266">
    <property type="component" value="Segment"/>
</dbReference>
<reference evidence="1 2" key="1">
    <citation type="submission" date="2020-02" db="EMBL/GenBank/DDBJ databases">
        <authorList>
            <person name="Bullock J.N."/>
            <person name="Barnes M.L."/>
            <person name="Kankolongo K.M."/>
            <person name="Dejene B.A."/>
            <person name="Lindsay P.E."/>
            <person name="Bhuiyan S."/>
            <person name="Nayek S."/>
            <person name="Hughes L.E."/>
            <person name="Garlena R.A."/>
            <person name="Russell D.A."/>
            <person name="Pope W.H."/>
            <person name="Jacobs-Sera D."/>
            <person name="Hatfull G.F."/>
        </authorList>
    </citation>
    <scope>NUCLEOTIDE SEQUENCE [LARGE SCALE GENOMIC DNA]</scope>
</reference>
<name>A0A6G8R1G3_9CAUD</name>
<keyword evidence="2" id="KW-1185">Reference proteome</keyword>
<evidence type="ECO:0000313" key="2">
    <source>
        <dbReference type="Proteomes" id="UP000501266"/>
    </source>
</evidence>
<dbReference type="KEGG" id="vg:77927883"/>
<dbReference type="GeneID" id="77927883"/>
<evidence type="ECO:0000313" key="1">
    <source>
        <dbReference type="EMBL" id="QIN94039.1"/>
    </source>
</evidence>
<accession>A0A6G8R1G3</accession>
<dbReference type="EMBL" id="MT024865">
    <property type="protein sequence ID" value="QIN94039.1"/>
    <property type="molecule type" value="Genomic_DNA"/>
</dbReference>